<name>A0A813WG36_9BILA</name>
<dbReference type="AlphaFoldDB" id="A0A813WG36"/>
<dbReference type="Gene3D" id="3.30.559.30">
    <property type="entry name" value="Nonribosomal peptide synthetase, condensation domain"/>
    <property type="match status" value="1"/>
</dbReference>
<reference evidence="1" key="1">
    <citation type="submission" date="2021-02" db="EMBL/GenBank/DDBJ databases">
        <authorList>
            <person name="Nowell W R."/>
        </authorList>
    </citation>
    <scope>NUCLEOTIDE SEQUENCE</scope>
</reference>
<accession>A0A813WG36</accession>
<protein>
    <recommendedName>
        <fullName evidence="3">Alcohol acetyltransferase</fullName>
    </recommendedName>
</protein>
<dbReference type="InterPro" id="IPR052058">
    <property type="entry name" value="Alcohol_O-acetyltransferase"/>
</dbReference>
<dbReference type="InterPro" id="IPR023213">
    <property type="entry name" value="CAT-like_dom_sf"/>
</dbReference>
<dbReference type="PANTHER" id="PTHR28037">
    <property type="entry name" value="ALCOHOL O-ACETYLTRANSFERASE 1-RELATED"/>
    <property type="match status" value="1"/>
</dbReference>
<dbReference type="EMBL" id="CAJNOL010000111">
    <property type="protein sequence ID" value="CAF0854840.1"/>
    <property type="molecule type" value="Genomic_DNA"/>
</dbReference>
<evidence type="ECO:0000313" key="1">
    <source>
        <dbReference type="EMBL" id="CAF0854840.1"/>
    </source>
</evidence>
<sequence length="458" mass="53284">MDHRIISPIEMYSVARNNTNFYKSVVFYLRFKTLSFSLSQWTERIEKCLRLTINAQPRLRLQVDLSRKEPFFIILPINVFDCLPIKIIERTNNYYDHDDQQEEFLDKIIENETNTGFTYNQYSPLWRLIIIFSSNSNIFDIILTLNHAIGDGISGMAFFTTFIECLTDKSTLTFSLNDDRPMNELIPSRLPPFSSLLLKIIEKILLPKFLSQYFFPKTYWTGNIQIIGNDLSKTCLVSFKLSSQLLDLLHKKCQFEKTTIHTAILSSFLLSITEIMGKKNVELSCNTAVNTRRYCQPIESNKKMGVFVSGADSYHYIPYRNNLIDLFWPLARQIKEQINKEIEHSVLPLIQSLKFISNWNQFLIDQRKSLPNGYQNTVDISNILAWSFQSNDPSWNIIHGGFTQSANTVGSLFTLSVVTVNHILKVYISFHEHSIENIEQVNFIKDRMKQILIDAIYL</sequence>
<comment type="caution">
    <text evidence="1">The sequence shown here is derived from an EMBL/GenBank/DDBJ whole genome shotgun (WGS) entry which is preliminary data.</text>
</comment>
<dbReference type="PANTHER" id="PTHR28037:SF1">
    <property type="entry name" value="ALCOHOL O-ACETYLTRANSFERASE 1-RELATED"/>
    <property type="match status" value="1"/>
</dbReference>
<organism evidence="1 2">
    <name type="scientific">Rotaria sordida</name>
    <dbReference type="NCBI Taxonomy" id="392033"/>
    <lineage>
        <taxon>Eukaryota</taxon>
        <taxon>Metazoa</taxon>
        <taxon>Spiralia</taxon>
        <taxon>Gnathifera</taxon>
        <taxon>Rotifera</taxon>
        <taxon>Eurotatoria</taxon>
        <taxon>Bdelloidea</taxon>
        <taxon>Philodinida</taxon>
        <taxon>Philodinidae</taxon>
        <taxon>Rotaria</taxon>
    </lineage>
</organism>
<keyword evidence="2" id="KW-1185">Reference proteome</keyword>
<gene>
    <name evidence="1" type="ORF">JXQ802_LOCUS6878</name>
</gene>
<dbReference type="Pfam" id="PF07247">
    <property type="entry name" value="AATase"/>
    <property type="match status" value="1"/>
</dbReference>
<proteinExistence type="predicted"/>
<dbReference type="Proteomes" id="UP000663870">
    <property type="component" value="Unassembled WGS sequence"/>
</dbReference>
<evidence type="ECO:0000313" key="2">
    <source>
        <dbReference type="Proteomes" id="UP000663870"/>
    </source>
</evidence>
<dbReference type="Gene3D" id="3.30.559.10">
    <property type="entry name" value="Chloramphenicol acetyltransferase-like domain"/>
    <property type="match status" value="1"/>
</dbReference>
<evidence type="ECO:0008006" key="3">
    <source>
        <dbReference type="Google" id="ProtNLM"/>
    </source>
</evidence>
<dbReference type="InterPro" id="IPR010828">
    <property type="entry name" value="Atf2/Sli1-like"/>
</dbReference>
<dbReference type="SUPFAM" id="SSF52777">
    <property type="entry name" value="CoA-dependent acyltransferases"/>
    <property type="match status" value="2"/>
</dbReference>